<evidence type="ECO:0000259" key="2">
    <source>
        <dbReference type="Pfam" id="PF01593"/>
    </source>
</evidence>
<dbReference type="InterPro" id="IPR050464">
    <property type="entry name" value="Zeta_carotene_desat/Oxidored"/>
</dbReference>
<keyword evidence="4" id="KW-1185">Reference proteome</keyword>
<keyword evidence="1" id="KW-0812">Transmembrane</keyword>
<dbReference type="Gene3D" id="3.50.50.60">
    <property type="entry name" value="FAD/NAD(P)-binding domain"/>
    <property type="match status" value="1"/>
</dbReference>
<organism evidence="3 4">
    <name type="scientific">Streptomyces cavourensis</name>
    <dbReference type="NCBI Taxonomy" id="67258"/>
    <lineage>
        <taxon>Bacteria</taxon>
        <taxon>Bacillati</taxon>
        <taxon>Actinomycetota</taxon>
        <taxon>Actinomycetes</taxon>
        <taxon>Kitasatosporales</taxon>
        <taxon>Streptomycetaceae</taxon>
        <taxon>Streptomyces</taxon>
    </lineage>
</organism>
<dbReference type="Pfam" id="PF01593">
    <property type="entry name" value="Amino_oxidase"/>
    <property type="match status" value="1"/>
</dbReference>
<protein>
    <submittedName>
        <fullName evidence="3">FAD-dependent oxidoreductase</fullName>
    </submittedName>
</protein>
<dbReference type="SUPFAM" id="SSF51905">
    <property type="entry name" value="FAD/NAD(P)-binding domain"/>
    <property type="match status" value="1"/>
</dbReference>
<evidence type="ECO:0000313" key="4">
    <source>
        <dbReference type="Proteomes" id="UP001058236"/>
    </source>
</evidence>
<name>A0ABY5F969_9ACTN</name>
<dbReference type="PANTHER" id="PTHR42923">
    <property type="entry name" value="PROTOPORPHYRINOGEN OXIDASE"/>
    <property type="match status" value="1"/>
</dbReference>
<dbReference type="Gene3D" id="1.10.3110.10">
    <property type="entry name" value="protoporphyrinogen ix oxidase, domain 3"/>
    <property type="match status" value="1"/>
</dbReference>
<dbReference type="EMBL" id="CP101397">
    <property type="protein sequence ID" value="UTR80233.1"/>
    <property type="molecule type" value="Genomic_DNA"/>
</dbReference>
<feature type="domain" description="Amine oxidase" evidence="2">
    <location>
        <begin position="25"/>
        <end position="447"/>
    </location>
</feature>
<sequence>METHQHPFTAPATPAATAVVVGAGIAGLTAAWRLRRAGLRVRVRERESAAGGRMRTVDHDGFRVELGASILGRNYTGMLRLIEELGLTHQFGPSSTLCGFDRDNTVHRLRTDSRGDLLRTRLIGPRTKAAVFRALPNFLAHRRCLDWDTMDRNTYPDALSASQYARRHLTQEAIDHLCEPLFGGGIVLASTDRMAADMLFYTAKLLVPHFNSPQGAGLLTRTLADRLDVELNTRVTAVRRRDDGFSVTWRDEGGGEHTDRADAVVVAVPAPCVPGILPELAPLDRDYLSSLPYSRALIVSLGLEPPPRERAFALFLARRTHPALVGIELHHNKIPGRVDDGRGLITLHPRQFTDRWSDADIATITEEAITAAAAVFPGLRDTVLTSHVSRQDPALVVRPPGGYADLCAFNAPRRTTDPRLQLAGDYFGPSSTYGALRSGEEAAARILTHLTRTHRSRRPHES</sequence>
<dbReference type="InterPro" id="IPR036188">
    <property type="entry name" value="FAD/NAD-bd_sf"/>
</dbReference>
<feature type="transmembrane region" description="Helical" evidence="1">
    <location>
        <begin position="12"/>
        <end position="34"/>
    </location>
</feature>
<accession>A0ABY5F969</accession>
<proteinExistence type="predicted"/>
<keyword evidence="1" id="KW-1133">Transmembrane helix</keyword>
<evidence type="ECO:0000256" key="1">
    <source>
        <dbReference type="SAM" id="Phobius"/>
    </source>
</evidence>
<dbReference type="InterPro" id="IPR002937">
    <property type="entry name" value="Amino_oxidase"/>
</dbReference>
<dbReference type="RefSeq" id="WP_255239369.1">
    <property type="nucleotide sequence ID" value="NZ_CP101397.1"/>
</dbReference>
<keyword evidence="1" id="KW-0472">Membrane</keyword>
<reference evidence="3" key="1">
    <citation type="submission" date="2022-07" db="EMBL/GenBank/DDBJ databases">
        <title>Genomic of Streptomyces cavourensis F2.</title>
        <authorList>
            <person name="Hu S."/>
            <person name="Liang W."/>
        </authorList>
    </citation>
    <scope>NUCLEOTIDE SEQUENCE</scope>
    <source>
        <strain evidence="3">F2</strain>
    </source>
</reference>
<evidence type="ECO:0000313" key="3">
    <source>
        <dbReference type="EMBL" id="UTR80233.1"/>
    </source>
</evidence>
<dbReference type="Gene3D" id="3.90.660.20">
    <property type="entry name" value="Protoporphyrinogen oxidase, mitochondrial, domain 2"/>
    <property type="match status" value="1"/>
</dbReference>
<gene>
    <name evidence="3" type="ORF">NLU04_17950</name>
</gene>
<dbReference type="Proteomes" id="UP001058236">
    <property type="component" value="Chromosome"/>
</dbReference>